<keyword evidence="6 8" id="KW-0808">Transferase</keyword>
<dbReference type="GO" id="GO:0003676">
    <property type="term" value="F:nucleic acid binding"/>
    <property type="evidence" value="ECO:0007669"/>
    <property type="project" value="InterPro"/>
</dbReference>
<dbReference type="PANTHER" id="PTHR43542">
    <property type="entry name" value="METHYLTRANSFERASE"/>
    <property type="match status" value="1"/>
</dbReference>
<evidence type="ECO:0000256" key="8">
    <source>
        <dbReference type="PIRNR" id="PIRNR004553"/>
    </source>
</evidence>
<keyword evidence="8" id="KW-0698">rRNA processing</keyword>
<comment type="catalytic activity">
    <reaction evidence="7 8">
        <text>guanosine(966) in 16S rRNA + S-adenosyl-L-methionine = N(2)-methylguanosine(966) in 16S rRNA + S-adenosyl-L-homocysteine + H(+)</text>
        <dbReference type="Rhea" id="RHEA:23548"/>
        <dbReference type="Rhea" id="RHEA-COMP:10211"/>
        <dbReference type="Rhea" id="RHEA-COMP:10212"/>
        <dbReference type="ChEBI" id="CHEBI:15378"/>
        <dbReference type="ChEBI" id="CHEBI:57856"/>
        <dbReference type="ChEBI" id="CHEBI:59789"/>
        <dbReference type="ChEBI" id="CHEBI:74269"/>
        <dbReference type="ChEBI" id="CHEBI:74481"/>
        <dbReference type="EC" id="2.1.1.171"/>
    </reaction>
</comment>
<name>A0A177M9C8_METMH</name>
<keyword evidence="5 8" id="KW-0489">Methyltransferase</keyword>
<dbReference type="PANTHER" id="PTHR43542:SF1">
    <property type="entry name" value="METHYLTRANSFERASE"/>
    <property type="match status" value="1"/>
</dbReference>
<protein>
    <recommendedName>
        <fullName evidence="4 8">Ribosomal RNA small subunit methyltransferase D</fullName>
        <ecNumber evidence="3 8">2.1.1.171</ecNumber>
    </recommendedName>
</protein>
<evidence type="ECO:0000256" key="2">
    <source>
        <dbReference type="ARBA" id="ARBA00005269"/>
    </source>
</evidence>
<dbReference type="PIRSF" id="PIRSF004553">
    <property type="entry name" value="CHP00095"/>
    <property type="match status" value="1"/>
</dbReference>
<keyword evidence="8" id="KW-0949">S-adenosyl-L-methionine</keyword>
<proteinExistence type="inferred from homology"/>
<evidence type="ECO:0000313" key="9">
    <source>
        <dbReference type="EMBL" id="OAI02337.1"/>
    </source>
</evidence>
<dbReference type="InterPro" id="IPR029063">
    <property type="entry name" value="SAM-dependent_MTases_sf"/>
</dbReference>
<dbReference type="AlphaFoldDB" id="A0A177M9C8"/>
<evidence type="ECO:0000256" key="3">
    <source>
        <dbReference type="ARBA" id="ARBA00012141"/>
    </source>
</evidence>
<organism evidence="9 10">
    <name type="scientific">Methylomonas methanica</name>
    <dbReference type="NCBI Taxonomy" id="421"/>
    <lineage>
        <taxon>Bacteria</taxon>
        <taxon>Pseudomonadati</taxon>
        <taxon>Pseudomonadota</taxon>
        <taxon>Gammaproteobacteria</taxon>
        <taxon>Methylococcales</taxon>
        <taxon>Methylococcaceae</taxon>
        <taxon>Methylomonas</taxon>
    </lineage>
</organism>
<evidence type="ECO:0000256" key="5">
    <source>
        <dbReference type="ARBA" id="ARBA00022603"/>
    </source>
</evidence>
<reference evidence="9 10" key="1">
    <citation type="submission" date="2016-03" db="EMBL/GenBank/DDBJ databases">
        <authorList>
            <person name="Ploux O."/>
        </authorList>
    </citation>
    <scope>NUCLEOTIDE SEQUENCE [LARGE SCALE GENOMIC DNA]</scope>
    <source>
        <strain evidence="9 10">R-45371</strain>
    </source>
</reference>
<dbReference type="Gene3D" id="3.40.50.150">
    <property type="entry name" value="Vaccinia Virus protein VP39"/>
    <property type="match status" value="1"/>
</dbReference>
<dbReference type="InterPro" id="IPR002052">
    <property type="entry name" value="DNA_methylase_N6_adenine_CS"/>
</dbReference>
<comment type="caution">
    <text evidence="9">The sequence shown here is derived from an EMBL/GenBank/DDBJ whole genome shotgun (WGS) entry which is preliminary data.</text>
</comment>
<dbReference type="EC" id="2.1.1.171" evidence="3 8"/>
<comment type="function">
    <text evidence="1 8">Specifically methylates the guanine in position 966 of 16S rRNA in the assembled 30S particle.</text>
</comment>
<dbReference type="SUPFAM" id="SSF53335">
    <property type="entry name" value="S-adenosyl-L-methionine-dependent methyltransferases"/>
    <property type="match status" value="1"/>
</dbReference>
<evidence type="ECO:0000313" key="10">
    <source>
        <dbReference type="Proteomes" id="UP000077763"/>
    </source>
</evidence>
<accession>A0A177M9C8</accession>
<sequence length="194" mass="21528">MSNQIRIIGGEWRSRQIVFDDAPGLRPTPSRVRETLFNWLQVDILNSRCLDLYAGSGALGVEAASRGAKQVVQVENNPASCQKLRENITKLAATQIKVMQQDVSHFLDGPAQPFDLVFLDPPFGQDLIGPTCRLLEANGWLADYAKIYLECERNRPLGDLPADWRLLKAKTAGEVSYNLLQKQSDTFAAANGLK</sequence>
<comment type="similarity">
    <text evidence="2 8">Belongs to the methyltransferase superfamily. RsmD family.</text>
</comment>
<dbReference type="PROSITE" id="PS00092">
    <property type="entry name" value="N6_MTASE"/>
    <property type="match status" value="1"/>
</dbReference>
<evidence type="ECO:0000256" key="1">
    <source>
        <dbReference type="ARBA" id="ARBA00002649"/>
    </source>
</evidence>
<gene>
    <name evidence="9" type="ORF">A1353_16220</name>
</gene>
<dbReference type="GO" id="GO:0052913">
    <property type="term" value="F:16S rRNA (guanine(966)-N(2))-methyltransferase activity"/>
    <property type="evidence" value="ECO:0007669"/>
    <property type="project" value="UniProtKB-EC"/>
</dbReference>
<dbReference type="Pfam" id="PF03602">
    <property type="entry name" value="Cons_hypoth95"/>
    <property type="match status" value="1"/>
</dbReference>
<dbReference type="EMBL" id="LUUH01000062">
    <property type="protein sequence ID" value="OAI02337.1"/>
    <property type="molecule type" value="Genomic_DNA"/>
</dbReference>
<evidence type="ECO:0000256" key="7">
    <source>
        <dbReference type="ARBA" id="ARBA00048326"/>
    </source>
</evidence>
<dbReference type="Proteomes" id="UP000077763">
    <property type="component" value="Unassembled WGS sequence"/>
</dbReference>
<dbReference type="CDD" id="cd02440">
    <property type="entry name" value="AdoMet_MTases"/>
    <property type="match status" value="1"/>
</dbReference>
<dbReference type="RefSeq" id="WP_064037191.1">
    <property type="nucleotide sequence ID" value="NZ_LUUH01000062.1"/>
</dbReference>
<dbReference type="NCBIfam" id="TIGR00095">
    <property type="entry name" value="16S rRNA (guanine(966)-N(2))-methyltransferase RsmD"/>
    <property type="match status" value="1"/>
</dbReference>
<evidence type="ECO:0000256" key="4">
    <source>
        <dbReference type="ARBA" id="ARBA00013682"/>
    </source>
</evidence>
<dbReference type="InterPro" id="IPR004398">
    <property type="entry name" value="RNA_MeTrfase_RsmD"/>
</dbReference>
<evidence type="ECO:0000256" key="6">
    <source>
        <dbReference type="ARBA" id="ARBA00022679"/>
    </source>
</evidence>